<evidence type="ECO:0000313" key="2">
    <source>
        <dbReference type="Proteomes" id="UP000062317"/>
    </source>
</evidence>
<proteinExistence type="predicted"/>
<comment type="caution">
    <text evidence="1">The sequence shown here is derived from an EMBL/GenBank/DDBJ whole genome shotgun (WGS) entry which is preliminary data.</text>
</comment>
<dbReference type="Proteomes" id="UP000062317">
    <property type="component" value="Unassembled WGS sequence"/>
</dbReference>
<name>A0A105V501_9BURK</name>
<dbReference type="AlphaFoldDB" id="A0A105V501"/>
<reference evidence="1 2" key="1">
    <citation type="submission" date="2015-11" db="EMBL/GenBank/DDBJ databases">
        <title>Expanding the genomic diversity of Burkholderia species for the development of highly accurate diagnostics.</title>
        <authorList>
            <person name="Sahl J."/>
            <person name="Keim P."/>
            <person name="Wagner D."/>
        </authorList>
    </citation>
    <scope>NUCLEOTIDE SEQUENCE [LARGE SCALE GENOMIC DNA]</scope>
    <source>
        <strain evidence="1 2">MSMB1301WGS</strain>
    </source>
</reference>
<sequence>MPELVADDLMKIDEAYVQNAFADLSERETLVMEVATELTIRPKQGLTWVRVNDGQLVLDINEPMQAYLNQLVEAGLYGDTAAEVARSMLCRGIEVVLDRAGPSKRPGFN</sequence>
<keyword evidence="2" id="KW-1185">Reference proteome</keyword>
<gene>
    <name evidence="1" type="ORF">WT27_13550</name>
</gene>
<organism evidence="1 2">
    <name type="scientific">Burkholderia territorii</name>
    <dbReference type="NCBI Taxonomy" id="1503055"/>
    <lineage>
        <taxon>Bacteria</taxon>
        <taxon>Pseudomonadati</taxon>
        <taxon>Pseudomonadota</taxon>
        <taxon>Betaproteobacteria</taxon>
        <taxon>Burkholderiales</taxon>
        <taxon>Burkholderiaceae</taxon>
        <taxon>Burkholderia</taxon>
        <taxon>Burkholderia cepacia complex</taxon>
    </lineage>
</organism>
<accession>A0A105V501</accession>
<dbReference type="EMBL" id="LPEQ01000113">
    <property type="protein sequence ID" value="KVV40944.1"/>
    <property type="molecule type" value="Genomic_DNA"/>
</dbReference>
<evidence type="ECO:0000313" key="1">
    <source>
        <dbReference type="EMBL" id="KVV40944.1"/>
    </source>
</evidence>
<protein>
    <submittedName>
        <fullName evidence="1">Uncharacterized protein</fullName>
    </submittedName>
</protein>